<protein>
    <recommendedName>
        <fullName evidence="2">Lysine--tRNA ligase</fullName>
    </recommendedName>
</protein>
<evidence type="ECO:0000313" key="1">
    <source>
        <dbReference type="EMBL" id="SVB17394.1"/>
    </source>
</evidence>
<feature type="non-terminal residue" evidence="1">
    <location>
        <position position="31"/>
    </location>
</feature>
<dbReference type="EMBL" id="UINC01031405">
    <property type="protein sequence ID" value="SVB17394.1"/>
    <property type="molecule type" value="Genomic_DNA"/>
</dbReference>
<dbReference type="AlphaFoldDB" id="A0A382BUU9"/>
<proteinExistence type="predicted"/>
<gene>
    <name evidence="1" type="ORF">METZ01_LOCUS170248</name>
</gene>
<accession>A0A382BUU9</accession>
<name>A0A382BUU9_9ZZZZ</name>
<reference evidence="1" key="1">
    <citation type="submission" date="2018-05" db="EMBL/GenBank/DDBJ databases">
        <authorList>
            <person name="Lanie J.A."/>
            <person name="Ng W.-L."/>
            <person name="Kazmierczak K.M."/>
            <person name="Andrzejewski T.M."/>
            <person name="Davidsen T.M."/>
            <person name="Wayne K.J."/>
            <person name="Tettelin H."/>
            <person name="Glass J.I."/>
            <person name="Rusch D."/>
            <person name="Podicherti R."/>
            <person name="Tsui H.-C.T."/>
            <person name="Winkler M.E."/>
        </authorList>
    </citation>
    <scope>NUCLEOTIDE SEQUENCE</scope>
</reference>
<sequence>MSQDQKSLKQIIDFRVEKLNKLRDAGINPFP</sequence>
<evidence type="ECO:0008006" key="2">
    <source>
        <dbReference type="Google" id="ProtNLM"/>
    </source>
</evidence>
<organism evidence="1">
    <name type="scientific">marine metagenome</name>
    <dbReference type="NCBI Taxonomy" id="408172"/>
    <lineage>
        <taxon>unclassified sequences</taxon>
        <taxon>metagenomes</taxon>
        <taxon>ecological metagenomes</taxon>
    </lineage>
</organism>